<dbReference type="Proteomes" id="UP001143330">
    <property type="component" value="Unassembled WGS sequence"/>
</dbReference>
<evidence type="ECO:0000313" key="2">
    <source>
        <dbReference type="Proteomes" id="UP001143330"/>
    </source>
</evidence>
<proteinExistence type="predicted"/>
<protein>
    <submittedName>
        <fullName evidence="1">Uncharacterized protein</fullName>
    </submittedName>
</protein>
<dbReference type="EMBL" id="BSFM01000014">
    <property type="protein sequence ID" value="GLK84649.1"/>
    <property type="molecule type" value="Genomic_DNA"/>
</dbReference>
<gene>
    <name evidence="1" type="ORF">GCM10017653_27190</name>
</gene>
<reference evidence="1" key="2">
    <citation type="submission" date="2023-01" db="EMBL/GenBank/DDBJ databases">
        <authorList>
            <person name="Sun Q."/>
            <person name="Evtushenko L."/>
        </authorList>
    </citation>
    <scope>NUCLEOTIDE SEQUENCE</scope>
    <source>
        <strain evidence="1">VKM B-2789</strain>
    </source>
</reference>
<keyword evidence="2" id="KW-1185">Reference proteome</keyword>
<dbReference type="AlphaFoldDB" id="A0A9W6JZA5"/>
<accession>A0A9W6JZA5</accession>
<reference evidence="1" key="1">
    <citation type="journal article" date="2014" name="Int. J. Syst. Evol. Microbiol.">
        <title>Complete genome sequence of Corynebacterium casei LMG S-19264T (=DSM 44701T), isolated from a smear-ripened cheese.</title>
        <authorList>
            <consortium name="US DOE Joint Genome Institute (JGI-PGF)"/>
            <person name="Walter F."/>
            <person name="Albersmeier A."/>
            <person name="Kalinowski J."/>
            <person name="Ruckert C."/>
        </authorList>
    </citation>
    <scope>NUCLEOTIDE SEQUENCE</scope>
    <source>
        <strain evidence="1">VKM B-2789</strain>
    </source>
</reference>
<organism evidence="1 2">
    <name type="scientific">Ancylobacter defluvii</name>
    <dbReference type="NCBI Taxonomy" id="1282440"/>
    <lineage>
        <taxon>Bacteria</taxon>
        <taxon>Pseudomonadati</taxon>
        <taxon>Pseudomonadota</taxon>
        <taxon>Alphaproteobacteria</taxon>
        <taxon>Hyphomicrobiales</taxon>
        <taxon>Xanthobacteraceae</taxon>
        <taxon>Ancylobacter</taxon>
    </lineage>
</organism>
<name>A0A9W6JZA5_9HYPH</name>
<comment type="caution">
    <text evidence="1">The sequence shown here is derived from an EMBL/GenBank/DDBJ whole genome shotgun (WGS) entry which is preliminary data.</text>
</comment>
<sequence length="80" mass="8002">MPVVASSALAGALSPATVTVGSSSVELGVEAACWACASINGIADIVIARPVVKAAPDTDGLSVFIFVIRPTPGEHVNISR</sequence>
<evidence type="ECO:0000313" key="1">
    <source>
        <dbReference type="EMBL" id="GLK84649.1"/>
    </source>
</evidence>